<dbReference type="AlphaFoldDB" id="A0A1W9Z8M3"/>
<dbReference type="EMBL" id="MVHE01000119">
    <property type="protein sequence ID" value="ORA08990.1"/>
    <property type="molecule type" value="Genomic_DNA"/>
</dbReference>
<comment type="caution">
    <text evidence="1">The sequence shown here is derived from an EMBL/GenBank/DDBJ whole genome shotgun (WGS) entry which is preliminary data.</text>
</comment>
<keyword evidence="2" id="KW-1185">Reference proteome</keyword>
<accession>A0A1W9Z8M3</accession>
<gene>
    <name evidence="1" type="ORF">BST12_28020</name>
</gene>
<proteinExistence type="predicted"/>
<sequence>MRKALNIDHVHIYYHEKLDAACIVRWWVMPAPRGGAQRIPAIVDLDLRNYLSQFRLTEQRGTILDFNQRMTDYFNEIDL</sequence>
<dbReference type="Proteomes" id="UP000192284">
    <property type="component" value="Unassembled WGS sequence"/>
</dbReference>
<evidence type="ECO:0000313" key="2">
    <source>
        <dbReference type="Proteomes" id="UP000192284"/>
    </source>
</evidence>
<name>A0A1W9Z8M3_MYCAN</name>
<protein>
    <submittedName>
        <fullName evidence="1">Uncharacterized protein</fullName>
    </submittedName>
</protein>
<reference evidence="1 2" key="1">
    <citation type="submission" date="2017-02" db="EMBL/GenBank/DDBJ databases">
        <title>The new phylogeny of genus Mycobacterium.</title>
        <authorList>
            <person name="Tortoli E."/>
            <person name="Trovato A."/>
            <person name="Cirillo D.M."/>
        </authorList>
    </citation>
    <scope>NUCLEOTIDE SEQUENCE [LARGE SCALE GENOMIC DNA]</scope>
    <source>
        <strain evidence="1 2">DSM 45057</strain>
    </source>
</reference>
<evidence type="ECO:0000313" key="1">
    <source>
        <dbReference type="EMBL" id="ORA08990.1"/>
    </source>
</evidence>
<organism evidence="1 2">
    <name type="scientific">Mycobacterium angelicum</name>
    <dbReference type="NCBI Taxonomy" id="470074"/>
    <lineage>
        <taxon>Bacteria</taxon>
        <taxon>Bacillati</taxon>
        <taxon>Actinomycetota</taxon>
        <taxon>Actinomycetes</taxon>
        <taxon>Mycobacteriales</taxon>
        <taxon>Mycobacteriaceae</taxon>
        <taxon>Mycobacterium</taxon>
    </lineage>
</organism>